<organism evidence="1">
    <name type="scientific">Eutreptiella gymnastica</name>
    <dbReference type="NCBI Taxonomy" id="73025"/>
    <lineage>
        <taxon>Eukaryota</taxon>
        <taxon>Discoba</taxon>
        <taxon>Euglenozoa</taxon>
        <taxon>Euglenida</taxon>
        <taxon>Spirocuta</taxon>
        <taxon>Euglenophyceae</taxon>
        <taxon>Eutreptiales</taxon>
        <taxon>Eutreptiaceae</taxon>
        <taxon>Eutreptiella</taxon>
    </lineage>
</organism>
<reference evidence="1" key="1">
    <citation type="submission" date="2021-01" db="EMBL/GenBank/DDBJ databases">
        <authorList>
            <person name="Corre E."/>
            <person name="Pelletier E."/>
            <person name="Niang G."/>
            <person name="Scheremetjew M."/>
            <person name="Finn R."/>
            <person name="Kale V."/>
            <person name="Holt S."/>
            <person name="Cochrane G."/>
            <person name="Meng A."/>
            <person name="Brown T."/>
            <person name="Cohen L."/>
        </authorList>
    </citation>
    <scope>NUCLEOTIDE SEQUENCE</scope>
    <source>
        <strain evidence="1">NIES-381</strain>
    </source>
</reference>
<evidence type="ECO:0000313" key="1">
    <source>
        <dbReference type="EMBL" id="CAD8992608.1"/>
    </source>
</evidence>
<dbReference type="AlphaFoldDB" id="A0A7S1HVK6"/>
<accession>A0A7S1HVK6</accession>
<name>A0A7S1HVK6_9EUGL</name>
<protein>
    <submittedName>
        <fullName evidence="1">Uncharacterized protein</fullName>
    </submittedName>
</protein>
<sequence length="184" mass="20416">MNRPQMPSNPSLVEVQGEDVAENMTHFASTGWGAAQGQSVSKINKHRNFEQQVEDDTSGCTAIFKPFVPMSYLPCVHSGVCVVILGLWKRTAHSLQYNVRILSCNLVVSGCRWQTSYTDQLCPISKPPASPTLGSPDIFSHFRVGGLSVRKFAGKRLCRIPTKRVQLYGNRFNGLVPEPWPTPQ</sequence>
<gene>
    <name evidence="1" type="ORF">EGYM00392_LOCUS3655</name>
</gene>
<dbReference type="EMBL" id="HBGA01009830">
    <property type="protein sequence ID" value="CAD8992608.1"/>
    <property type="molecule type" value="Transcribed_RNA"/>
</dbReference>
<proteinExistence type="predicted"/>